<evidence type="ECO:0000256" key="3">
    <source>
        <dbReference type="ARBA" id="ARBA00022795"/>
    </source>
</evidence>
<evidence type="ECO:0000313" key="5">
    <source>
        <dbReference type="Proteomes" id="UP000288361"/>
    </source>
</evidence>
<dbReference type="EMBL" id="PIQA01000015">
    <property type="protein sequence ID" value="RUO60447.1"/>
    <property type="molecule type" value="Genomic_DNA"/>
</dbReference>
<dbReference type="RefSeq" id="WP_126752972.1">
    <property type="nucleotide sequence ID" value="NZ_JBHUMT010000003.1"/>
</dbReference>
<keyword evidence="4" id="KW-0282">Flagellum</keyword>
<comment type="function">
    <text evidence="1">Required for the efficient initiation of filament assembly.</text>
</comment>
<dbReference type="Proteomes" id="UP000288361">
    <property type="component" value="Unassembled WGS sequence"/>
</dbReference>
<keyword evidence="3" id="KW-1005">Bacterial flagellum biogenesis</keyword>
<accession>A0A432YHK0</accession>
<keyword evidence="4" id="KW-0969">Cilium</keyword>
<dbReference type="InterPro" id="IPR036679">
    <property type="entry name" value="FlgN-like_sf"/>
</dbReference>
<dbReference type="SUPFAM" id="SSF140566">
    <property type="entry name" value="FlgN-like"/>
    <property type="match status" value="1"/>
</dbReference>
<comment type="caution">
    <text evidence="4">The sequence shown here is derived from an EMBL/GenBank/DDBJ whole genome shotgun (WGS) entry which is preliminary data.</text>
</comment>
<dbReference type="GO" id="GO:0044780">
    <property type="term" value="P:bacterial-type flagellum assembly"/>
    <property type="evidence" value="ECO:0007669"/>
    <property type="project" value="InterPro"/>
</dbReference>
<comment type="similarity">
    <text evidence="2">Belongs to the FlgN family.</text>
</comment>
<name>A0A432YHK0_9GAMM</name>
<dbReference type="AlphaFoldDB" id="A0A432YHK0"/>
<sequence length="133" mass="14972">MTKVASVNQLLDDMAESLDRLALLQQRELNAIVDREHADIPAITSEKEKALAEVTRLDTLLSEHPDKDTLKEDPQLDTAVESIKQTLANIQHQNQVNERVVQSTLNSIDQLKQSILQSARKDSLTYNSKGKIR</sequence>
<organism evidence="4 5">
    <name type="scientific">Idiomarina piscisalsi</name>
    <dbReference type="NCBI Taxonomy" id="1096243"/>
    <lineage>
        <taxon>Bacteria</taxon>
        <taxon>Pseudomonadati</taxon>
        <taxon>Pseudomonadota</taxon>
        <taxon>Gammaproteobacteria</taxon>
        <taxon>Alteromonadales</taxon>
        <taxon>Idiomarinaceae</taxon>
        <taxon>Idiomarina</taxon>
    </lineage>
</organism>
<evidence type="ECO:0000256" key="2">
    <source>
        <dbReference type="ARBA" id="ARBA00007703"/>
    </source>
</evidence>
<dbReference type="InterPro" id="IPR007809">
    <property type="entry name" value="FlgN-like"/>
</dbReference>
<keyword evidence="4" id="KW-0966">Cell projection</keyword>
<reference evidence="4 5" key="1">
    <citation type="journal article" date="2011" name="Front. Microbiol.">
        <title>Genomic signatures of strain selection and enhancement in Bacillus atrophaeus var. globigii, a historical biowarfare simulant.</title>
        <authorList>
            <person name="Gibbons H.S."/>
            <person name="Broomall S.M."/>
            <person name="McNew L.A."/>
            <person name="Daligault H."/>
            <person name="Chapman C."/>
            <person name="Bruce D."/>
            <person name="Karavis M."/>
            <person name="Krepps M."/>
            <person name="McGregor P.A."/>
            <person name="Hong C."/>
            <person name="Park K.H."/>
            <person name="Akmal A."/>
            <person name="Feldman A."/>
            <person name="Lin J.S."/>
            <person name="Chang W.E."/>
            <person name="Higgs B.W."/>
            <person name="Demirev P."/>
            <person name="Lindquist J."/>
            <person name="Liem A."/>
            <person name="Fochler E."/>
            <person name="Read T.D."/>
            <person name="Tapia R."/>
            <person name="Johnson S."/>
            <person name="Bishop-Lilly K.A."/>
            <person name="Detter C."/>
            <person name="Han C."/>
            <person name="Sozhamannan S."/>
            <person name="Rosenzweig C.N."/>
            <person name="Skowronski E.W."/>
        </authorList>
    </citation>
    <scope>NUCLEOTIDE SEQUENCE [LARGE SCALE GENOMIC DNA]</scope>
    <source>
        <strain evidence="4 5">TPS4-2</strain>
    </source>
</reference>
<proteinExistence type="inferred from homology"/>
<evidence type="ECO:0000256" key="1">
    <source>
        <dbReference type="ARBA" id="ARBA00002397"/>
    </source>
</evidence>
<gene>
    <name evidence="4" type="ORF">CWI73_11820</name>
</gene>
<protein>
    <submittedName>
        <fullName evidence="4">Flagellar biosynthesis protein FlgN</fullName>
    </submittedName>
</protein>
<dbReference type="Gene3D" id="1.20.58.300">
    <property type="entry name" value="FlgN-like"/>
    <property type="match status" value="1"/>
</dbReference>
<dbReference type="Pfam" id="PF05130">
    <property type="entry name" value="FlgN"/>
    <property type="match status" value="1"/>
</dbReference>
<evidence type="ECO:0000313" key="4">
    <source>
        <dbReference type="EMBL" id="RUO60447.1"/>
    </source>
</evidence>